<sequence>MQQKGPGFNSWPGVFLHVLSTNAWVLSGFLPQFKNMTIRLVGLSKLPLGVKWCVHGFLSCVSLCSPEMNCQPVQDEPCLTRRLLEIGISSPSPCTEEIGIEDGWMDVSVQTAVNSNTRTLYHL</sequence>
<protein>
    <submittedName>
        <fullName evidence="1">Uncharacterized protein</fullName>
    </submittedName>
</protein>
<dbReference type="Proteomes" id="UP001444071">
    <property type="component" value="Unassembled WGS sequence"/>
</dbReference>
<evidence type="ECO:0000313" key="2">
    <source>
        <dbReference type="Proteomes" id="UP001444071"/>
    </source>
</evidence>
<organism evidence="1 2">
    <name type="scientific">Xenotaenia resolanae</name>
    <dbReference type="NCBI Taxonomy" id="208358"/>
    <lineage>
        <taxon>Eukaryota</taxon>
        <taxon>Metazoa</taxon>
        <taxon>Chordata</taxon>
        <taxon>Craniata</taxon>
        <taxon>Vertebrata</taxon>
        <taxon>Euteleostomi</taxon>
        <taxon>Actinopterygii</taxon>
        <taxon>Neopterygii</taxon>
        <taxon>Teleostei</taxon>
        <taxon>Neoteleostei</taxon>
        <taxon>Acanthomorphata</taxon>
        <taxon>Ovalentaria</taxon>
        <taxon>Atherinomorphae</taxon>
        <taxon>Cyprinodontiformes</taxon>
        <taxon>Goodeidae</taxon>
        <taxon>Xenotaenia</taxon>
    </lineage>
</organism>
<accession>A0ABV0VVZ9</accession>
<reference evidence="1 2" key="1">
    <citation type="submission" date="2021-06" db="EMBL/GenBank/DDBJ databases">
        <authorList>
            <person name="Palmer J.M."/>
        </authorList>
    </citation>
    <scope>NUCLEOTIDE SEQUENCE [LARGE SCALE GENOMIC DNA]</scope>
    <source>
        <strain evidence="1 2">XR_2019</strain>
        <tissue evidence="1">Muscle</tissue>
    </source>
</reference>
<dbReference type="EMBL" id="JAHRIM010013174">
    <property type="protein sequence ID" value="MEQ2261431.1"/>
    <property type="molecule type" value="Genomic_DNA"/>
</dbReference>
<gene>
    <name evidence="1" type="ORF">XENORESO_010207</name>
</gene>
<proteinExistence type="predicted"/>
<comment type="caution">
    <text evidence="1">The sequence shown here is derived from an EMBL/GenBank/DDBJ whole genome shotgun (WGS) entry which is preliminary data.</text>
</comment>
<keyword evidence="2" id="KW-1185">Reference proteome</keyword>
<evidence type="ECO:0000313" key="1">
    <source>
        <dbReference type="EMBL" id="MEQ2261431.1"/>
    </source>
</evidence>
<name>A0ABV0VVZ9_9TELE</name>